<protein>
    <submittedName>
        <fullName evidence="1">Putative DNA-binding protein (MmcQ/YjbR family)</fullName>
    </submittedName>
</protein>
<proteinExistence type="predicted"/>
<dbReference type="GO" id="GO:0003677">
    <property type="term" value="F:DNA binding"/>
    <property type="evidence" value="ECO:0007669"/>
    <property type="project" value="UniProtKB-KW"/>
</dbReference>
<dbReference type="AlphaFoldDB" id="A0A4R2KFR8"/>
<dbReference type="PANTHER" id="PTHR35145">
    <property type="entry name" value="CYTOPLASMIC PROTEIN-RELATED"/>
    <property type="match status" value="1"/>
</dbReference>
<dbReference type="Pfam" id="PF04237">
    <property type="entry name" value="YjbR"/>
    <property type="match status" value="1"/>
</dbReference>
<dbReference type="InterPro" id="IPR007351">
    <property type="entry name" value="YjbR"/>
</dbReference>
<dbReference type="Proteomes" id="UP000295142">
    <property type="component" value="Unassembled WGS sequence"/>
</dbReference>
<comment type="caution">
    <text evidence="1">The sequence shown here is derived from an EMBL/GenBank/DDBJ whole genome shotgun (WGS) entry which is preliminary data.</text>
</comment>
<dbReference type="InterPro" id="IPR058532">
    <property type="entry name" value="YjbR/MT2646/Rv2570-like"/>
</dbReference>
<organism evidence="1 2">
    <name type="scientific">Rhodovulum euryhalinum</name>
    <dbReference type="NCBI Taxonomy" id="35805"/>
    <lineage>
        <taxon>Bacteria</taxon>
        <taxon>Pseudomonadati</taxon>
        <taxon>Pseudomonadota</taxon>
        <taxon>Alphaproteobacteria</taxon>
        <taxon>Rhodobacterales</taxon>
        <taxon>Paracoccaceae</taxon>
        <taxon>Rhodovulum</taxon>
    </lineage>
</organism>
<dbReference type="PANTHER" id="PTHR35145:SF1">
    <property type="entry name" value="CYTOPLASMIC PROTEIN"/>
    <property type="match status" value="1"/>
</dbReference>
<dbReference type="Gene3D" id="3.90.1150.30">
    <property type="match status" value="1"/>
</dbReference>
<evidence type="ECO:0000313" key="2">
    <source>
        <dbReference type="Proteomes" id="UP000295142"/>
    </source>
</evidence>
<gene>
    <name evidence="1" type="ORF">EV655_104120</name>
</gene>
<dbReference type="EMBL" id="SLWW01000004">
    <property type="protein sequence ID" value="TCO72433.1"/>
    <property type="molecule type" value="Genomic_DNA"/>
</dbReference>
<dbReference type="InterPro" id="IPR038056">
    <property type="entry name" value="YjbR-like_sf"/>
</dbReference>
<name>A0A4R2KFR8_9RHOB</name>
<reference evidence="1 2" key="1">
    <citation type="submission" date="2019-03" db="EMBL/GenBank/DDBJ databases">
        <title>Genomic Encyclopedia of Type Strains, Phase IV (KMG-IV): sequencing the most valuable type-strain genomes for metagenomic binning, comparative biology and taxonomic classification.</title>
        <authorList>
            <person name="Goeker M."/>
        </authorList>
    </citation>
    <scope>NUCLEOTIDE SEQUENCE [LARGE SCALE GENOMIC DNA]</scope>
    <source>
        <strain evidence="1 2">DSM 4868</strain>
    </source>
</reference>
<dbReference type="SUPFAM" id="SSF142906">
    <property type="entry name" value="YjbR-like"/>
    <property type="match status" value="1"/>
</dbReference>
<dbReference type="RefSeq" id="WP_165905290.1">
    <property type="nucleotide sequence ID" value="NZ_SLWW01000004.1"/>
</dbReference>
<keyword evidence="1" id="KW-0238">DNA-binding</keyword>
<sequence length="113" mass="12093">MTEDQIIAHCDALPGAVRERPFGPETDVWKVGGKIFALMAPGSGRVSVKCADPDFAEMLISVGRAGKAPYLPRGGWIAVDCTACDDAEMTRRLTESYDVVRASLPKRVQAGLG</sequence>
<evidence type="ECO:0000313" key="1">
    <source>
        <dbReference type="EMBL" id="TCO72433.1"/>
    </source>
</evidence>
<accession>A0A4R2KFR8</accession>
<keyword evidence="2" id="KW-1185">Reference proteome</keyword>